<dbReference type="InterPro" id="IPR036935">
    <property type="entry name" value="Ribosomal_bL9_N_sf"/>
</dbReference>
<protein>
    <recommendedName>
        <fullName evidence="6 7">Large ribosomal subunit protein bL9</fullName>
    </recommendedName>
</protein>
<dbReference type="SUPFAM" id="SSF55658">
    <property type="entry name" value="L9 N-domain-like"/>
    <property type="match status" value="1"/>
</dbReference>
<dbReference type="PANTHER" id="PTHR21368">
    <property type="entry name" value="50S RIBOSOMAL PROTEIN L9"/>
    <property type="match status" value="1"/>
</dbReference>
<evidence type="ECO:0000256" key="4">
    <source>
        <dbReference type="ARBA" id="ARBA00022980"/>
    </source>
</evidence>
<dbReference type="GO" id="GO:1990904">
    <property type="term" value="C:ribonucleoprotein complex"/>
    <property type="evidence" value="ECO:0007669"/>
    <property type="project" value="UniProtKB-KW"/>
</dbReference>
<dbReference type="GO" id="GO:0006412">
    <property type="term" value="P:translation"/>
    <property type="evidence" value="ECO:0007669"/>
    <property type="project" value="UniProtKB-UniRule"/>
</dbReference>
<dbReference type="InterPro" id="IPR000244">
    <property type="entry name" value="Ribosomal_bL9"/>
</dbReference>
<comment type="caution">
    <text evidence="9">The sequence shown here is derived from an EMBL/GenBank/DDBJ whole genome shotgun (WGS) entry which is preliminary data.</text>
</comment>
<dbReference type="RefSeq" id="WP_183542328.1">
    <property type="nucleotide sequence ID" value="NZ_BMQT01000004.1"/>
</dbReference>
<keyword evidence="5 7" id="KW-0687">Ribonucleoprotein</keyword>
<dbReference type="GO" id="GO:0003735">
    <property type="term" value="F:structural constituent of ribosome"/>
    <property type="evidence" value="ECO:0007669"/>
    <property type="project" value="InterPro"/>
</dbReference>
<dbReference type="InterPro" id="IPR009027">
    <property type="entry name" value="Ribosomal_bL9/RNase_H1_N"/>
</dbReference>
<evidence type="ECO:0000256" key="5">
    <source>
        <dbReference type="ARBA" id="ARBA00023274"/>
    </source>
</evidence>
<dbReference type="Pfam" id="PF01281">
    <property type="entry name" value="Ribosomal_L9_N"/>
    <property type="match status" value="1"/>
</dbReference>
<evidence type="ECO:0000313" key="10">
    <source>
        <dbReference type="Proteomes" id="UP000577707"/>
    </source>
</evidence>
<dbReference type="Gene3D" id="3.10.430.100">
    <property type="entry name" value="Ribosomal protein L9, C-terminal domain"/>
    <property type="match status" value="1"/>
</dbReference>
<keyword evidence="10" id="KW-1185">Reference proteome</keyword>
<accession>A0A7W5F7E4</accession>
<dbReference type="GO" id="GO:0005840">
    <property type="term" value="C:ribosome"/>
    <property type="evidence" value="ECO:0007669"/>
    <property type="project" value="UniProtKB-KW"/>
</dbReference>
<dbReference type="HAMAP" id="MF_00503">
    <property type="entry name" value="Ribosomal_bL9"/>
    <property type="match status" value="1"/>
</dbReference>
<feature type="domain" description="Ribosomal protein L9" evidence="8">
    <location>
        <begin position="15"/>
        <end position="42"/>
    </location>
</feature>
<evidence type="ECO:0000256" key="7">
    <source>
        <dbReference type="HAMAP-Rule" id="MF_00503"/>
    </source>
</evidence>
<dbReference type="Proteomes" id="UP000577707">
    <property type="component" value="Unassembled WGS sequence"/>
</dbReference>
<dbReference type="InterPro" id="IPR020070">
    <property type="entry name" value="Ribosomal_bL9_N"/>
</dbReference>
<keyword evidence="3 7" id="KW-0694">RNA-binding</keyword>
<dbReference type="GO" id="GO:0019843">
    <property type="term" value="F:rRNA binding"/>
    <property type="evidence" value="ECO:0007669"/>
    <property type="project" value="UniProtKB-UniRule"/>
</dbReference>
<evidence type="ECO:0000256" key="2">
    <source>
        <dbReference type="ARBA" id="ARBA00022730"/>
    </source>
</evidence>
<dbReference type="InterPro" id="IPR020594">
    <property type="entry name" value="Ribosomal_bL9_bac/chp"/>
</dbReference>
<keyword evidence="2 7" id="KW-0699">rRNA-binding</keyword>
<evidence type="ECO:0000256" key="6">
    <source>
        <dbReference type="ARBA" id="ARBA00035292"/>
    </source>
</evidence>
<dbReference type="Pfam" id="PF03948">
    <property type="entry name" value="Ribosomal_L9_C"/>
    <property type="match status" value="1"/>
</dbReference>
<organism evidence="9 10">
    <name type="scientific">Nocardioides albus</name>
    <dbReference type="NCBI Taxonomy" id="1841"/>
    <lineage>
        <taxon>Bacteria</taxon>
        <taxon>Bacillati</taxon>
        <taxon>Actinomycetota</taxon>
        <taxon>Actinomycetes</taxon>
        <taxon>Propionibacteriales</taxon>
        <taxon>Nocardioidaceae</taxon>
        <taxon>Nocardioides</taxon>
    </lineage>
</organism>
<dbReference type="Gene3D" id="3.40.5.10">
    <property type="entry name" value="Ribosomal protein L9, N-terminal domain"/>
    <property type="match status" value="1"/>
</dbReference>
<gene>
    <name evidence="7" type="primary">rplI</name>
    <name evidence="9" type="ORF">FHS12_000710</name>
</gene>
<evidence type="ECO:0000256" key="1">
    <source>
        <dbReference type="ARBA" id="ARBA00010605"/>
    </source>
</evidence>
<evidence type="ECO:0000256" key="3">
    <source>
        <dbReference type="ARBA" id="ARBA00022884"/>
    </source>
</evidence>
<comment type="function">
    <text evidence="7">Binds to the 23S rRNA.</text>
</comment>
<dbReference type="AlphaFoldDB" id="A0A7W5F7E4"/>
<dbReference type="PROSITE" id="PS00651">
    <property type="entry name" value="RIBOSOMAL_L9"/>
    <property type="match status" value="1"/>
</dbReference>
<name>A0A7W5F7E4_9ACTN</name>
<proteinExistence type="inferred from homology"/>
<reference evidence="9 10" key="1">
    <citation type="submission" date="2020-08" db="EMBL/GenBank/DDBJ databases">
        <title>Genomic Encyclopedia of Type Strains, Phase III (KMG-III): the genomes of soil and plant-associated and newly described type strains.</title>
        <authorList>
            <person name="Whitman W."/>
        </authorList>
    </citation>
    <scope>NUCLEOTIDE SEQUENCE [LARGE SCALE GENOMIC DNA]</scope>
    <source>
        <strain evidence="9 10">CECT 3302</strain>
    </source>
</reference>
<dbReference type="SUPFAM" id="SSF55653">
    <property type="entry name" value="Ribosomal protein L9 C-domain"/>
    <property type="match status" value="1"/>
</dbReference>
<sequence>MATKIILQQEVTGLGSAGDVVEVKDGYARNYLIPRGDAIRWSRGAESQAESIKAARAARSVRDEAHAAEIKTKLESNTVNVKVRSGKDGRLYGAVTAADIAAAVNETTGESIDKRTIALGNPIKGLGAHEVSVKLHDEVSAKVALNVVPA</sequence>
<dbReference type="InterPro" id="IPR020069">
    <property type="entry name" value="Ribosomal_bL9_C"/>
</dbReference>
<evidence type="ECO:0000259" key="8">
    <source>
        <dbReference type="PROSITE" id="PS00651"/>
    </source>
</evidence>
<dbReference type="NCBIfam" id="TIGR00158">
    <property type="entry name" value="L9"/>
    <property type="match status" value="1"/>
</dbReference>
<dbReference type="EMBL" id="JACHXG010000002">
    <property type="protein sequence ID" value="MBB3087777.1"/>
    <property type="molecule type" value="Genomic_DNA"/>
</dbReference>
<dbReference type="FunFam" id="3.40.5.10:FF:000003">
    <property type="entry name" value="50S ribosomal protein L9"/>
    <property type="match status" value="1"/>
</dbReference>
<keyword evidence="4 7" id="KW-0689">Ribosomal protein</keyword>
<dbReference type="InterPro" id="IPR036791">
    <property type="entry name" value="Ribosomal_bL9_C_sf"/>
</dbReference>
<evidence type="ECO:0000313" key="9">
    <source>
        <dbReference type="EMBL" id="MBB3087777.1"/>
    </source>
</evidence>
<comment type="similarity">
    <text evidence="1 7">Belongs to the bacterial ribosomal protein bL9 family.</text>
</comment>